<feature type="domain" description="YHYH" evidence="5">
    <location>
        <begin position="282"/>
        <end position="477"/>
    </location>
</feature>
<dbReference type="Gene3D" id="2.60.40.2030">
    <property type="match status" value="1"/>
</dbReference>
<dbReference type="AlphaFoldDB" id="A0A315ZFV0"/>
<evidence type="ECO:0000256" key="1">
    <source>
        <dbReference type="ARBA" id="ARBA00022729"/>
    </source>
</evidence>
<feature type="domain" description="Calx-beta" evidence="4">
    <location>
        <begin position="99"/>
        <end position="203"/>
    </location>
</feature>
<keyword evidence="3" id="KW-0106">Calcium</keyword>
<evidence type="ECO:0000313" key="7">
    <source>
        <dbReference type="Proteomes" id="UP000245535"/>
    </source>
</evidence>
<dbReference type="Pfam" id="PF03160">
    <property type="entry name" value="Calx-beta"/>
    <property type="match status" value="1"/>
</dbReference>
<protein>
    <submittedName>
        <fullName evidence="6">Calx-beta domain-containing protein</fullName>
    </submittedName>
</protein>
<dbReference type="GO" id="GO:0016020">
    <property type="term" value="C:membrane"/>
    <property type="evidence" value="ECO:0007669"/>
    <property type="project" value="InterPro"/>
</dbReference>
<keyword evidence="2" id="KW-0677">Repeat</keyword>
<dbReference type="InterPro" id="IPR003644">
    <property type="entry name" value="Calx_beta"/>
</dbReference>
<sequence length="488" mass="53681">MIITLYIIKNNSEIERLLKEDKNQRSLTNSSLSFCSSKFFNQSYTSQYIIVPTHSTKTIYSKFYKMKNCFKLVLCLAIGFFTSCATEETEQEESTISYQMSISSSKSKIEENGGIANLTVKLDKINQGEAIPFELKTSSTATLDSDYEISETRVIENGQQSASITLSAIDDNEVEGEETIVITLQADQENLSISNASINLSILDNDSEQVAECSTSDTYSIDLDPTNCTIDIQNVLGVASIYEEEVSGKFRTINTNAIPNHDVGQFPNKGNPHTITEVNSTYSIAVNPEVNQDVTLLTNENGAPQYRFGVLYNGILLAPIAAEFFINTETGLDNTEWNENALSSEINLGTDCNNSHVFPSGMYHHHATPSAFIASMNIDGSSPVQIGWAADGYPIYYKYANKNGAVVALSSSYRLKTEERGGDGISAPNGCPDGTYTQDYEYVSSLGDLDECNGYQDPELGYIYVMTDTYPSIPRCFTATPSNDFGNK</sequence>
<organism evidence="6 7">
    <name type="scientific">Sediminitomix flava</name>
    <dbReference type="NCBI Taxonomy" id="379075"/>
    <lineage>
        <taxon>Bacteria</taxon>
        <taxon>Pseudomonadati</taxon>
        <taxon>Bacteroidota</taxon>
        <taxon>Cytophagia</taxon>
        <taxon>Cytophagales</taxon>
        <taxon>Flammeovirgaceae</taxon>
        <taxon>Sediminitomix</taxon>
    </lineage>
</organism>
<comment type="caution">
    <text evidence="6">The sequence shown here is derived from an EMBL/GenBank/DDBJ whole genome shotgun (WGS) entry which is preliminary data.</text>
</comment>
<dbReference type="GO" id="GO:0007154">
    <property type="term" value="P:cell communication"/>
    <property type="evidence" value="ECO:0007669"/>
    <property type="project" value="InterPro"/>
</dbReference>
<proteinExistence type="predicted"/>
<evidence type="ECO:0000313" key="6">
    <source>
        <dbReference type="EMBL" id="PWJ44029.1"/>
    </source>
</evidence>
<name>A0A315ZFV0_SEDFL</name>
<gene>
    <name evidence="6" type="ORF">BC781_101379</name>
</gene>
<evidence type="ECO:0000259" key="4">
    <source>
        <dbReference type="Pfam" id="PF03160"/>
    </source>
</evidence>
<accession>A0A315ZFV0</accession>
<dbReference type="InterPro" id="IPR038081">
    <property type="entry name" value="CalX-like_sf"/>
</dbReference>
<evidence type="ECO:0000256" key="3">
    <source>
        <dbReference type="ARBA" id="ARBA00022837"/>
    </source>
</evidence>
<dbReference type="EMBL" id="QGDO01000001">
    <property type="protein sequence ID" value="PWJ44029.1"/>
    <property type="molecule type" value="Genomic_DNA"/>
</dbReference>
<dbReference type="InterPro" id="IPR025924">
    <property type="entry name" value="YHYH_dom"/>
</dbReference>
<keyword evidence="7" id="KW-1185">Reference proteome</keyword>
<dbReference type="SUPFAM" id="SSF141072">
    <property type="entry name" value="CalX-like"/>
    <property type="match status" value="1"/>
</dbReference>
<evidence type="ECO:0000256" key="2">
    <source>
        <dbReference type="ARBA" id="ARBA00022737"/>
    </source>
</evidence>
<evidence type="ECO:0000259" key="5">
    <source>
        <dbReference type="Pfam" id="PF14240"/>
    </source>
</evidence>
<dbReference type="Proteomes" id="UP000245535">
    <property type="component" value="Unassembled WGS sequence"/>
</dbReference>
<dbReference type="Pfam" id="PF14240">
    <property type="entry name" value="YHYH"/>
    <property type="match status" value="1"/>
</dbReference>
<reference evidence="6 7" key="1">
    <citation type="submission" date="2018-03" db="EMBL/GenBank/DDBJ databases">
        <title>Genomic Encyclopedia of Archaeal and Bacterial Type Strains, Phase II (KMG-II): from individual species to whole genera.</title>
        <authorList>
            <person name="Goeker M."/>
        </authorList>
    </citation>
    <scope>NUCLEOTIDE SEQUENCE [LARGE SCALE GENOMIC DNA]</scope>
    <source>
        <strain evidence="6 7">DSM 28229</strain>
    </source>
</reference>
<keyword evidence="1" id="KW-0732">Signal</keyword>